<accession>A0AAV7G7M3</accession>
<evidence type="ECO:0000259" key="2">
    <source>
        <dbReference type="Pfam" id="PF08670"/>
    </source>
</evidence>
<dbReference type="GO" id="GO:0003700">
    <property type="term" value="F:DNA-binding transcription factor activity"/>
    <property type="evidence" value="ECO:0007669"/>
    <property type="project" value="InterPro"/>
</dbReference>
<organism evidence="3 4">
    <name type="scientific">Dendrobium chrysotoxum</name>
    <name type="common">Orchid</name>
    <dbReference type="NCBI Taxonomy" id="161865"/>
    <lineage>
        <taxon>Eukaryota</taxon>
        <taxon>Viridiplantae</taxon>
        <taxon>Streptophyta</taxon>
        <taxon>Embryophyta</taxon>
        <taxon>Tracheophyta</taxon>
        <taxon>Spermatophyta</taxon>
        <taxon>Magnoliopsida</taxon>
        <taxon>Liliopsida</taxon>
        <taxon>Asparagales</taxon>
        <taxon>Orchidaceae</taxon>
        <taxon>Epidendroideae</taxon>
        <taxon>Malaxideae</taxon>
        <taxon>Dendrobiinae</taxon>
        <taxon>Dendrobium</taxon>
    </lineage>
</organism>
<proteinExistence type="predicted"/>
<comment type="caution">
    <text evidence="3">The sequence shown here is derived from an EMBL/GenBank/DDBJ whole genome shotgun (WGS) entry which is preliminary data.</text>
</comment>
<name>A0AAV7G7M3_DENCH</name>
<dbReference type="Pfam" id="PF08670">
    <property type="entry name" value="MEKHLA"/>
    <property type="match status" value="1"/>
</dbReference>
<dbReference type="InterPro" id="IPR044830">
    <property type="entry name" value="HD-Zip_III"/>
</dbReference>
<dbReference type="PANTHER" id="PTHR45950:SF7">
    <property type="entry name" value="HOMEOBOX-LEUCINE ZIPPER PROTEIN ATHB-14"/>
    <property type="match status" value="1"/>
</dbReference>
<evidence type="ECO:0000313" key="4">
    <source>
        <dbReference type="Proteomes" id="UP000775213"/>
    </source>
</evidence>
<keyword evidence="4" id="KW-1185">Reference proteome</keyword>
<evidence type="ECO:0000256" key="1">
    <source>
        <dbReference type="ARBA" id="ARBA00023242"/>
    </source>
</evidence>
<dbReference type="InterPro" id="IPR013978">
    <property type="entry name" value="MEKHLA"/>
</dbReference>
<sequence length="71" mass="7781">MCYSLKASPLFTFTNQAGLDLLETTLAVLQYISLEKILDDTGQKVLGTKFPKIMQQGFAYLPVGICMSSMG</sequence>
<dbReference type="Proteomes" id="UP000775213">
    <property type="component" value="Unassembled WGS sequence"/>
</dbReference>
<gene>
    <name evidence="3" type="ORF">IEQ34_019665</name>
</gene>
<dbReference type="AlphaFoldDB" id="A0AAV7G7M3"/>
<dbReference type="EMBL" id="JAGFBR010000017">
    <property type="protein sequence ID" value="KAH0452366.1"/>
    <property type="molecule type" value="Genomic_DNA"/>
</dbReference>
<evidence type="ECO:0000313" key="3">
    <source>
        <dbReference type="EMBL" id="KAH0452366.1"/>
    </source>
</evidence>
<reference evidence="3 4" key="1">
    <citation type="journal article" date="2021" name="Hortic Res">
        <title>Chromosome-scale assembly of the Dendrobium chrysotoxum genome enhances the understanding of orchid evolution.</title>
        <authorList>
            <person name="Zhang Y."/>
            <person name="Zhang G.Q."/>
            <person name="Zhang D."/>
            <person name="Liu X.D."/>
            <person name="Xu X.Y."/>
            <person name="Sun W.H."/>
            <person name="Yu X."/>
            <person name="Zhu X."/>
            <person name="Wang Z.W."/>
            <person name="Zhao X."/>
            <person name="Zhong W.Y."/>
            <person name="Chen H."/>
            <person name="Yin W.L."/>
            <person name="Huang T."/>
            <person name="Niu S.C."/>
            <person name="Liu Z.J."/>
        </authorList>
    </citation>
    <scope>NUCLEOTIDE SEQUENCE [LARGE SCALE GENOMIC DNA]</scope>
    <source>
        <strain evidence="3">Lindl</strain>
    </source>
</reference>
<feature type="domain" description="MEKHLA" evidence="2">
    <location>
        <begin position="1"/>
        <end position="71"/>
    </location>
</feature>
<protein>
    <recommendedName>
        <fullName evidence="2">MEKHLA domain-containing protein</fullName>
    </recommendedName>
</protein>
<keyword evidence="1" id="KW-0539">Nucleus</keyword>
<dbReference type="PANTHER" id="PTHR45950">
    <property type="entry name" value="HOMEOBOX-LEUCINE ZIPPER PROTEIN ATHB-14"/>
    <property type="match status" value="1"/>
</dbReference>